<organism evidence="4 5">
    <name type="scientific">Sediminihabitans luteus</name>
    <dbReference type="NCBI Taxonomy" id="1138585"/>
    <lineage>
        <taxon>Bacteria</taxon>
        <taxon>Bacillati</taxon>
        <taxon>Actinomycetota</taxon>
        <taxon>Actinomycetes</taxon>
        <taxon>Micrococcales</taxon>
        <taxon>Cellulomonadaceae</taxon>
        <taxon>Sediminihabitans</taxon>
    </lineage>
</organism>
<dbReference type="RefSeq" id="WP_100421814.1">
    <property type="nucleotide sequence ID" value="NZ_BOOX01000003.1"/>
</dbReference>
<evidence type="ECO:0000259" key="3">
    <source>
        <dbReference type="Pfam" id="PF05448"/>
    </source>
</evidence>
<sequence>MAQFDLPLDQLVAYRPARDEQPDFDAFWERTLAEQDAAHPLEHGMERVETGLTEIVTHDVTFTGFGGQPIKAWFHRPASADGDLGVVVEYIGYQGGRGLAHEHTLLAQAGYATLVMDNRGQGSGHQVGHTGDAHVGGPHAAGFLTQGIEDPDAYYYRRLFVDAVRAVDVARALPGVDPTRVVVSGGSQGGAITLAAAALSAARGVALRGAIIDVPFLTHVRRCTEITDAFPYGEIVQHLFAHRDHVEQTFRTVSYFDGLNFAPRIDVPALFSVGLRDEVCPPSAVYAAYNHLGSTDKDIKVYAYNGHEGGGPFQLAEHLAFVHRVMA</sequence>
<feature type="active site" description="Charge relay system" evidence="1">
    <location>
        <position position="277"/>
    </location>
</feature>
<dbReference type="InterPro" id="IPR029058">
    <property type="entry name" value="AB_hydrolase_fold"/>
</dbReference>
<protein>
    <submittedName>
        <fullName evidence="4">Cephalosporin-C deacetylase</fullName>
    </submittedName>
</protein>
<dbReference type="Pfam" id="PF05448">
    <property type="entry name" value="AXE1"/>
    <property type="match status" value="1"/>
</dbReference>
<evidence type="ECO:0000256" key="2">
    <source>
        <dbReference type="PIRSR" id="PIRSR639069-2"/>
    </source>
</evidence>
<dbReference type="AlphaFoldDB" id="A0A2M9D033"/>
<feature type="active site" description="Nucleophile" evidence="1">
    <location>
        <position position="187"/>
    </location>
</feature>
<feature type="binding site" evidence="2">
    <location>
        <position position="93"/>
    </location>
    <ligand>
        <name>substrate</name>
    </ligand>
</feature>
<proteinExistence type="predicted"/>
<evidence type="ECO:0000313" key="4">
    <source>
        <dbReference type="EMBL" id="PJJ77425.1"/>
    </source>
</evidence>
<feature type="domain" description="Acetyl xylan esterase" evidence="3">
    <location>
        <begin position="1"/>
        <end position="323"/>
    </location>
</feature>
<gene>
    <name evidence="4" type="ORF">CLV28_0644</name>
</gene>
<name>A0A2M9D033_9CELL</name>
<dbReference type="Gene3D" id="3.40.50.1820">
    <property type="entry name" value="alpha/beta hydrolase"/>
    <property type="match status" value="1"/>
</dbReference>
<dbReference type="GO" id="GO:0052689">
    <property type="term" value="F:carboxylic ester hydrolase activity"/>
    <property type="evidence" value="ECO:0007669"/>
    <property type="project" value="TreeGrafter"/>
</dbReference>
<accession>A0A2M9D033</accession>
<reference evidence="4 5" key="1">
    <citation type="submission" date="2017-11" db="EMBL/GenBank/DDBJ databases">
        <title>Genomic Encyclopedia of Archaeal and Bacterial Type Strains, Phase II (KMG-II): From Individual Species to Whole Genera.</title>
        <authorList>
            <person name="Goeker M."/>
        </authorList>
    </citation>
    <scope>NUCLEOTIDE SEQUENCE [LARGE SCALE GENOMIC DNA]</scope>
    <source>
        <strain evidence="4 5">DSM 25478</strain>
    </source>
</reference>
<feature type="active site" description="Charge relay system" evidence="1">
    <location>
        <position position="307"/>
    </location>
</feature>
<dbReference type="PANTHER" id="PTHR40111">
    <property type="entry name" value="CEPHALOSPORIN-C DEACETYLASE"/>
    <property type="match status" value="1"/>
</dbReference>
<keyword evidence="5" id="KW-1185">Reference proteome</keyword>
<dbReference type="Proteomes" id="UP000231693">
    <property type="component" value="Unassembled WGS sequence"/>
</dbReference>
<dbReference type="SUPFAM" id="SSF53474">
    <property type="entry name" value="alpha/beta-Hydrolases"/>
    <property type="match status" value="1"/>
</dbReference>
<comment type="caution">
    <text evidence="4">The sequence shown here is derived from an EMBL/GenBank/DDBJ whole genome shotgun (WGS) entry which is preliminary data.</text>
</comment>
<dbReference type="EMBL" id="PGFE01000001">
    <property type="protein sequence ID" value="PJJ77425.1"/>
    <property type="molecule type" value="Genomic_DNA"/>
</dbReference>
<evidence type="ECO:0000313" key="5">
    <source>
        <dbReference type="Proteomes" id="UP000231693"/>
    </source>
</evidence>
<dbReference type="PANTHER" id="PTHR40111:SF1">
    <property type="entry name" value="CEPHALOSPORIN-C DEACETYLASE"/>
    <property type="match status" value="1"/>
</dbReference>
<evidence type="ECO:0000256" key="1">
    <source>
        <dbReference type="PIRSR" id="PIRSR639069-1"/>
    </source>
</evidence>
<dbReference type="InterPro" id="IPR039069">
    <property type="entry name" value="CE7"/>
</dbReference>
<dbReference type="GO" id="GO:0005976">
    <property type="term" value="P:polysaccharide metabolic process"/>
    <property type="evidence" value="ECO:0007669"/>
    <property type="project" value="TreeGrafter"/>
</dbReference>
<dbReference type="InterPro" id="IPR008391">
    <property type="entry name" value="AXE1_dom"/>
</dbReference>
<dbReference type="OrthoDB" id="9770528at2"/>